<dbReference type="EMBL" id="LLXE01000085">
    <property type="protein sequence ID" value="KUM63029.1"/>
    <property type="molecule type" value="Genomic_DNA"/>
</dbReference>
<accession>A0A101MM14</accession>
<protein>
    <recommendedName>
        <fullName evidence="3">Reverse transcriptase Ty1/copia-type domain-containing protein</fullName>
    </recommendedName>
</protein>
<dbReference type="AlphaFoldDB" id="A0A101MM14"/>
<organism evidence="1 2">
    <name type="scientific">Penicillium freii</name>
    <dbReference type="NCBI Taxonomy" id="48697"/>
    <lineage>
        <taxon>Eukaryota</taxon>
        <taxon>Fungi</taxon>
        <taxon>Dikarya</taxon>
        <taxon>Ascomycota</taxon>
        <taxon>Pezizomycotina</taxon>
        <taxon>Eurotiomycetes</taxon>
        <taxon>Eurotiomycetidae</taxon>
        <taxon>Eurotiales</taxon>
        <taxon>Aspergillaceae</taxon>
        <taxon>Penicillium</taxon>
    </lineage>
</organism>
<sequence length="155" mass="17451">MQVLRRGSAIALSQEKFIVSLLQQYGMQSGKPVATPFNEKDPLVPSTTTAAPPECQLYQKKVGKVIWLMVTTRCDISYAAIQLAKYARNPGPQHEQAPKRLFRYLPGTIDLCIWFNKQDGSCLSRSICHCMATVMLITLDLIRQMCCQHLISSFI</sequence>
<dbReference type="STRING" id="48697.A0A101MM14"/>
<reference evidence="1 2" key="1">
    <citation type="submission" date="2015-10" db="EMBL/GenBank/DDBJ databases">
        <title>Genome sequencing of Penicillium freii.</title>
        <authorList>
            <person name="Nguyen H.D."/>
            <person name="Visagie C.M."/>
            <person name="Seifert K.A."/>
        </authorList>
    </citation>
    <scope>NUCLEOTIDE SEQUENCE [LARGE SCALE GENOMIC DNA]</scope>
    <source>
        <strain evidence="1 2">DAOM 242723</strain>
    </source>
</reference>
<evidence type="ECO:0000313" key="2">
    <source>
        <dbReference type="Proteomes" id="UP000055045"/>
    </source>
</evidence>
<name>A0A101MM14_PENFR</name>
<proteinExistence type="predicted"/>
<comment type="caution">
    <text evidence="1">The sequence shown here is derived from an EMBL/GenBank/DDBJ whole genome shotgun (WGS) entry which is preliminary data.</text>
</comment>
<keyword evidence="2" id="KW-1185">Reference proteome</keyword>
<evidence type="ECO:0008006" key="3">
    <source>
        <dbReference type="Google" id="ProtNLM"/>
    </source>
</evidence>
<dbReference type="Proteomes" id="UP000055045">
    <property type="component" value="Unassembled WGS sequence"/>
</dbReference>
<evidence type="ECO:0000313" key="1">
    <source>
        <dbReference type="EMBL" id="KUM63029.1"/>
    </source>
</evidence>
<gene>
    <name evidence="1" type="ORF">ACN42_g4074</name>
</gene>